<dbReference type="Proteomes" id="UP000036681">
    <property type="component" value="Unplaced"/>
</dbReference>
<protein>
    <submittedName>
        <fullName evidence="3">Uncharacterized protein</fullName>
    </submittedName>
</protein>
<evidence type="ECO:0000256" key="1">
    <source>
        <dbReference type="SAM" id="MobiDB-lite"/>
    </source>
</evidence>
<evidence type="ECO:0000313" key="3">
    <source>
        <dbReference type="WBParaSite" id="ALUE_0000595001-mRNA-1"/>
    </source>
</evidence>
<name>A0A0M3HTI1_ASCLU</name>
<keyword evidence="2" id="KW-1185">Reference proteome</keyword>
<organism evidence="2 3">
    <name type="scientific">Ascaris lumbricoides</name>
    <name type="common">Giant roundworm</name>
    <dbReference type="NCBI Taxonomy" id="6252"/>
    <lineage>
        <taxon>Eukaryota</taxon>
        <taxon>Metazoa</taxon>
        <taxon>Ecdysozoa</taxon>
        <taxon>Nematoda</taxon>
        <taxon>Chromadorea</taxon>
        <taxon>Rhabditida</taxon>
        <taxon>Spirurina</taxon>
        <taxon>Ascaridomorpha</taxon>
        <taxon>Ascaridoidea</taxon>
        <taxon>Ascarididae</taxon>
        <taxon>Ascaris</taxon>
    </lineage>
</organism>
<sequence>MYSAVRVEQPVLRAGIASIDVKAIAVSVSALGSLSSLVPGNSKRGWSGGSEMGSKLASKKTAKPRAALKGLSADLELSADGHRPSSYPGRWPNSATP</sequence>
<evidence type="ECO:0000313" key="2">
    <source>
        <dbReference type="Proteomes" id="UP000036681"/>
    </source>
</evidence>
<reference evidence="3" key="1">
    <citation type="submission" date="2017-02" db="UniProtKB">
        <authorList>
            <consortium name="WormBaseParasite"/>
        </authorList>
    </citation>
    <scope>IDENTIFICATION</scope>
</reference>
<accession>A0A0M3HTI1</accession>
<dbReference type="WBParaSite" id="ALUE_0000595001-mRNA-1">
    <property type="protein sequence ID" value="ALUE_0000595001-mRNA-1"/>
    <property type="gene ID" value="ALUE_0000595001"/>
</dbReference>
<feature type="region of interest" description="Disordered" evidence="1">
    <location>
        <begin position="35"/>
        <end position="97"/>
    </location>
</feature>
<proteinExistence type="predicted"/>
<dbReference type="AlphaFoldDB" id="A0A0M3HTI1"/>